<keyword evidence="6" id="KW-0732">Signal</keyword>
<keyword evidence="4" id="KW-0547">Nucleotide-binding</keyword>
<protein>
    <submittedName>
        <fullName evidence="7">Apyrase 2</fullName>
    </submittedName>
</protein>
<dbReference type="AlphaFoldDB" id="A0ABD1S0G6"/>
<dbReference type="EMBL" id="JBFOLJ010000011">
    <property type="protein sequence ID" value="KAL2493978.1"/>
    <property type="molecule type" value="Genomic_DNA"/>
</dbReference>
<feature type="chain" id="PRO_5044808753" evidence="6">
    <location>
        <begin position="24"/>
        <end position="443"/>
    </location>
</feature>
<gene>
    <name evidence="7" type="ORF">Fot_37735</name>
</gene>
<accession>A0ABD1S0G6</accession>
<evidence type="ECO:0000256" key="6">
    <source>
        <dbReference type="SAM" id="SignalP"/>
    </source>
</evidence>
<evidence type="ECO:0000256" key="2">
    <source>
        <dbReference type="ARBA" id="ARBA00022801"/>
    </source>
</evidence>
<feature type="signal peptide" evidence="6">
    <location>
        <begin position="1"/>
        <end position="23"/>
    </location>
</feature>
<dbReference type="PANTHER" id="PTHR11782">
    <property type="entry name" value="ADENOSINE/GUANOSINE DIPHOSPHATASE"/>
    <property type="match status" value="1"/>
</dbReference>
<feature type="active site" description="Proton acceptor" evidence="3">
    <location>
        <position position="158"/>
    </location>
</feature>
<dbReference type="InterPro" id="IPR000407">
    <property type="entry name" value="GDA1_CD39_NTPase"/>
</dbReference>
<evidence type="ECO:0000256" key="4">
    <source>
        <dbReference type="PIRSR" id="PIRSR600407-2"/>
    </source>
</evidence>
<evidence type="ECO:0000256" key="1">
    <source>
        <dbReference type="ARBA" id="ARBA00009283"/>
    </source>
</evidence>
<evidence type="ECO:0000313" key="8">
    <source>
        <dbReference type="Proteomes" id="UP001604277"/>
    </source>
</evidence>
<dbReference type="Gene3D" id="3.30.420.40">
    <property type="match status" value="1"/>
</dbReference>
<feature type="binding site" evidence="4">
    <location>
        <begin position="188"/>
        <end position="192"/>
    </location>
    <ligand>
        <name>ATP</name>
        <dbReference type="ChEBI" id="CHEBI:30616"/>
    </ligand>
</feature>
<dbReference type="Pfam" id="PF01150">
    <property type="entry name" value="GDA1_CD39"/>
    <property type="match status" value="1"/>
</dbReference>
<sequence>MVEGSSQLCLILFTIVFFLPINSFDLLNVGSNNYAVIFDAGSTGSRVHVFSFDQNLNLLPIGNDFELLVTTTPGLSSYADDPKAAADSLKPLLQKAEAAVPKQFHSTTPVRVGATAGLRLLNSDASERILEAVRELLKNECTLNYRAEWVSILDGSEEGAYLWVAINYLLGTSGKNYSSTVGVVDLGGGSVQMAYAISKESAAKAPMAKDAYVLEKNIVGTTYHLYSHSYLNYGLKAARAQNLKLSGDHGNPCVTNGYQGSYKYSGVVYNVSAPSSGTSLRSCRAITGEVLKLDAPCPHRNCSFDGVWNGGGGNGEKNLYIASFFYDTANGAGIIKPNVTSVKVRPIEYWNAAKVACRANVDNIKSKFPQIDKRDVPFLCMDLVYQYTMLVHGFGVAPFEEMTVLKEVLYKGSLVEAAWPLGCAIEVLSSSSPSSNIETHRSH</sequence>
<proteinExistence type="inferred from homology"/>
<comment type="similarity">
    <text evidence="1 5">Belongs to the GDA1/CD39 NTPase family.</text>
</comment>
<dbReference type="GO" id="GO:0016787">
    <property type="term" value="F:hydrolase activity"/>
    <property type="evidence" value="ECO:0007669"/>
    <property type="project" value="UniProtKB-KW"/>
</dbReference>
<reference evidence="8" key="1">
    <citation type="submission" date="2024-07" db="EMBL/GenBank/DDBJ databases">
        <title>Two chromosome-level genome assemblies of Korean endemic species Abeliophyllum distichum and Forsythia ovata (Oleaceae).</title>
        <authorList>
            <person name="Jang H."/>
        </authorList>
    </citation>
    <scope>NUCLEOTIDE SEQUENCE [LARGE SCALE GENOMIC DNA]</scope>
</reference>
<evidence type="ECO:0000256" key="3">
    <source>
        <dbReference type="PIRSR" id="PIRSR600407-1"/>
    </source>
</evidence>
<keyword evidence="2 5" id="KW-0378">Hydrolase</keyword>
<keyword evidence="4" id="KW-0067">ATP-binding</keyword>
<keyword evidence="8" id="KW-1185">Reference proteome</keyword>
<organism evidence="7 8">
    <name type="scientific">Forsythia ovata</name>
    <dbReference type="NCBI Taxonomy" id="205694"/>
    <lineage>
        <taxon>Eukaryota</taxon>
        <taxon>Viridiplantae</taxon>
        <taxon>Streptophyta</taxon>
        <taxon>Embryophyta</taxon>
        <taxon>Tracheophyta</taxon>
        <taxon>Spermatophyta</taxon>
        <taxon>Magnoliopsida</taxon>
        <taxon>eudicotyledons</taxon>
        <taxon>Gunneridae</taxon>
        <taxon>Pentapetalae</taxon>
        <taxon>asterids</taxon>
        <taxon>lamiids</taxon>
        <taxon>Lamiales</taxon>
        <taxon>Oleaceae</taxon>
        <taxon>Forsythieae</taxon>
        <taxon>Forsythia</taxon>
    </lineage>
</organism>
<comment type="caution">
    <text evidence="7">The sequence shown here is derived from an EMBL/GenBank/DDBJ whole genome shotgun (WGS) entry which is preliminary data.</text>
</comment>
<evidence type="ECO:0000313" key="7">
    <source>
        <dbReference type="EMBL" id="KAL2493978.1"/>
    </source>
</evidence>
<dbReference type="PANTHER" id="PTHR11782:SF116">
    <property type="entry name" value="APYRASE"/>
    <property type="match status" value="1"/>
</dbReference>
<name>A0ABD1S0G6_9LAMI</name>
<evidence type="ECO:0000256" key="5">
    <source>
        <dbReference type="RuleBase" id="RU003833"/>
    </source>
</evidence>
<dbReference type="Proteomes" id="UP001604277">
    <property type="component" value="Unassembled WGS sequence"/>
</dbReference>
<dbReference type="Gene3D" id="3.30.420.150">
    <property type="entry name" value="Exopolyphosphatase. Domain 2"/>
    <property type="match status" value="1"/>
</dbReference>
<dbReference type="PROSITE" id="PS01238">
    <property type="entry name" value="GDA1_CD39_NTPASE"/>
    <property type="match status" value="1"/>
</dbReference>